<dbReference type="STRING" id="1129374.AJE_14095"/>
<dbReference type="RefSeq" id="WP_008951406.1">
    <property type="nucleotide sequence ID" value="NZ_AHTH01000048.1"/>
</dbReference>
<evidence type="ECO:0000256" key="2">
    <source>
        <dbReference type="ARBA" id="ARBA00012528"/>
    </source>
</evidence>
<evidence type="ECO:0000313" key="5">
    <source>
        <dbReference type="EMBL" id="EHR39817.1"/>
    </source>
</evidence>
<gene>
    <name evidence="5" type="ORF">AJE_14095</name>
</gene>
<accession>H3ZHG1</accession>
<evidence type="ECO:0000313" key="6">
    <source>
        <dbReference type="Proteomes" id="UP000012046"/>
    </source>
</evidence>
<dbReference type="PROSITE" id="PS50887">
    <property type="entry name" value="GGDEF"/>
    <property type="match status" value="1"/>
</dbReference>
<organism evidence="5 6">
    <name type="scientific">Alishewanella jeotgali KCTC 22429</name>
    <dbReference type="NCBI Taxonomy" id="1129374"/>
    <lineage>
        <taxon>Bacteria</taxon>
        <taxon>Pseudomonadati</taxon>
        <taxon>Pseudomonadota</taxon>
        <taxon>Gammaproteobacteria</taxon>
        <taxon>Alteromonadales</taxon>
        <taxon>Alteromonadaceae</taxon>
        <taxon>Alishewanella</taxon>
    </lineage>
</organism>
<dbReference type="GO" id="GO:0052621">
    <property type="term" value="F:diguanylate cyclase activity"/>
    <property type="evidence" value="ECO:0007669"/>
    <property type="project" value="UniProtKB-EC"/>
</dbReference>
<dbReference type="InterPro" id="IPR043128">
    <property type="entry name" value="Rev_trsase/Diguanyl_cyclase"/>
</dbReference>
<proteinExistence type="predicted"/>
<feature type="domain" description="GGDEF" evidence="4">
    <location>
        <begin position="167"/>
        <end position="296"/>
    </location>
</feature>
<dbReference type="GO" id="GO:1902201">
    <property type="term" value="P:negative regulation of bacterial-type flagellum-dependent cell motility"/>
    <property type="evidence" value="ECO:0007669"/>
    <property type="project" value="TreeGrafter"/>
</dbReference>
<dbReference type="EMBL" id="AHTH01000048">
    <property type="protein sequence ID" value="EHR39817.1"/>
    <property type="molecule type" value="Genomic_DNA"/>
</dbReference>
<dbReference type="SMART" id="SM00267">
    <property type="entry name" value="GGDEF"/>
    <property type="match status" value="1"/>
</dbReference>
<dbReference type="InterPro" id="IPR000160">
    <property type="entry name" value="GGDEF_dom"/>
</dbReference>
<dbReference type="FunFam" id="3.30.70.270:FF:000001">
    <property type="entry name" value="Diguanylate cyclase domain protein"/>
    <property type="match status" value="1"/>
</dbReference>
<keyword evidence="6" id="KW-1185">Reference proteome</keyword>
<name>H3ZHG1_9ALTE</name>
<dbReference type="GO" id="GO:0005886">
    <property type="term" value="C:plasma membrane"/>
    <property type="evidence" value="ECO:0007669"/>
    <property type="project" value="TreeGrafter"/>
</dbReference>
<dbReference type="PANTHER" id="PTHR45138:SF9">
    <property type="entry name" value="DIGUANYLATE CYCLASE DGCM-RELATED"/>
    <property type="match status" value="1"/>
</dbReference>
<comment type="cofactor">
    <cofactor evidence="1">
        <name>Mg(2+)</name>
        <dbReference type="ChEBI" id="CHEBI:18420"/>
    </cofactor>
</comment>
<protein>
    <recommendedName>
        <fullName evidence="2">diguanylate cyclase</fullName>
        <ecNumber evidence="2">2.7.7.65</ecNumber>
    </recommendedName>
</protein>
<dbReference type="PATRIC" id="fig|1129374.4.peg.2787"/>
<dbReference type="eggNOG" id="COG2199">
    <property type="taxonomic scope" value="Bacteria"/>
</dbReference>
<dbReference type="Gene3D" id="3.30.70.270">
    <property type="match status" value="1"/>
</dbReference>
<dbReference type="NCBIfam" id="TIGR00254">
    <property type="entry name" value="GGDEF"/>
    <property type="match status" value="1"/>
</dbReference>
<sequence length="319" mass="35383">MWQDTAGFNFSGADLALDSQLHELADTGAISLISQLQTTLDLQQQLDIFAMHASRILPLTVLNLRTAQGHFAAAGSIAGQYHYHTELQLEQHLLGQLSYQSNHPFSPLVQRQLLLLESEWLYALRNALLVNRLQQMALKDPLTGLGNRRFFDDSFSKAIQLAKRHQQPFALLLLDLDNFKQVNDLSGHSTGDQVLLAVADCMRETLRATDSLFRFGGDEFALLLQDQDAEHAELIACRLQQKINQHPLLKLHQVGCSIGLAWLAAEQKERDLFHQADEALYQAKTTGKGKVAAERLTVKGLSQPRSGINKVSASLAAAS</sequence>
<dbReference type="EC" id="2.7.7.65" evidence="2"/>
<comment type="catalytic activity">
    <reaction evidence="3">
        <text>2 GTP = 3',3'-c-di-GMP + 2 diphosphate</text>
        <dbReference type="Rhea" id="RHEA:24898"/>
        <dbReference type="ChEBI" id="CHEBI:33019"/>
        <dbReference type="ChEBI" id="CHEBI:37565"/>
        <dbReference type="ChEBI" id="CHEBI:58805"/>
        <dbReference type="EC" id="2.7.7.65"/>
    </reaction>
</comment>
<dbReference type="PANTHER" id="PTHR45138">
    <property type="entry name" value="REGULATORY COMPONENTS OF SENSORY TRANSDUCTION SYSTEM"/>
    <property type="match status" value="1"/>
</dbReference>
<dbReference type="Proteomes" id="UP000012046">
    <property type="component" value="Unassembled WGS sequence"/>
</dbReference>
<dbReference type="InterPro" id="IPR029787">
    <property type="entry name" value="Nucleotide_cyclase"/>
</dbReference>
<dbReference type="InterPro" id="IPR050469">
    <property type="entry name" value="Diguanylate_Cyclase"/>
</dbReference>
<dbReference type="CDD" id="cd01949">
    <property type="entry name" value="GGDEF"/>
    <property type="match status" value="1"/>
</dbReference>
<reference evidence="5 6" key="1">
    <citation type="journal article" date="2012" name="J. Bacteriol.">
        <title>Genome Sequence of Extracellular-Protease-Producing Alishewanella jeotgali Isolated from Traditional Korean Fermented Seafood.</title>
        <authorList>
            <person name="Jung J."/>
            <person name="Chun J."/>
            <person name="Park W."/>
        </authorList>
    </citation>
    <scope>NUCLEOTIDE SEQUENCE [LARGE SCALE GENOMIC DNA]</scope>
    <source>
        <strain evidence="5 6">KCTC 22429</strain>
    </source>
</reference>
<evidence type="ECO:0000259" key="4">
    <source>
        <dbReference type="PROSITE" id="PS50887"/>
    </source>
</evidence>
<dbReference type="AlphaFoldDB" id="H3ZHG1"/>
<comment type="caution">
    <text evidence="5">The sequence shown here is derived from an EMBL/GenBank/DDBJ whole genome shotgun (WGS) entry which is preliminary data.</text>
</comment>
<evidence type="ECO:0000256" key="1">
    <source>
        <dbReference type="ARBA" id="ARBA00001946"/>
    </source>
</evidence>
<dbReference type="Pfam" id="PF00990">
    <property type="entry name" value="GGDEF"/>
    <property type="match status" value="1"/>
</dbReference>
<evidence type="ECO:0000256" key="3">
    <source>
        <dbReference type="ARBA" id="ARBA00034247"/>
    </source>
</evidence>
<dbReference type="GO" id="GO:0043709">
    <property type="term" value="P:cell adhesion involved in single-species biofilm formation"/>
    <property type="evidence" value="ECO:0007669"/>
    <property type="project" value="TreeGrafter"/>
</dbReference>
<dbReference type="SUPFAM" id="SSF55073">
    <property type="entry name" value="Nucleotide cyclase"/>
    <property type="match status" value="1"/>
</dbReference>